<keyword evidence="4" id="KW-0238">DNA-binding</keyword>
<keyword evidence="3 6" id="KW-1133">Transmembrane helix</keyword>
<dbReference type="InterPro" id="IPR010982">
    <property type="entry name" value="Lambda_DNA-bd_dom_sf"/>
</dbReference>
<name>A0A917MC02_9SPHI</name>
<comment type="subcellular location">
    <subcellularLocation>
        <location evidence="1">Membrane</location>
        <topology evidence="1">Multi-pass membrane protein</topology>
    </subcellularLocation>
</comment>
<evidence type="ECO:0000256" key="2">
    <source>
        <dbReference type="ARBA" id="ARBA00022692"/>
    </source>
</evidence>
<dbReference type="GO" id="GO:0003700">
    <property type="term" value="F:DNA-binding transcription factor activity"/>
    <property type="evidence" value="ECO:0007669"/>
    <property type="project" value="TreeGrafter"/>
</dbReference>
<evidence type="ECO:0000256" key="3">
    <source>
        <dbReference type="ARBA" id="ARBA00022989"/>
    </source>
</evidence>
<evidence type="ECO:0000256" key="5">
    <source>
        <dbReference type="ARBA" id="ARBA00023136"/>
    </source>
</evidence>
<dbReference type="Pfam" id="PF09685">
    <property type="entry name" value="MamF_MmsF"/>
    <property type="match status" value="1"/>
</dbReference>
<dbReference type="PANTHER" id="PTHR46797:SF1">
    <property type="entry name" value="METHYLPHOSPHONATE SYNTHASE"/>
    <property type="match status" value="1"/>
</dbReference>
<dbReference type="GO" id="GO:0005829">
    <property type="term" value="C:cytosol"/>
    <property type="evidence" value="ECO:0007669"/>
    <property type="project" value="TreeGrafter"/>
</dbReference>
<evidence type="ECO:0000256" key="4">
    <source>
        <dbReference type="ARBA" id="ARBA00023125"/>
    </source>
</evidence>
<keyword evidence="9" id="KW-1185">Reference proteome</keyword>
<dbReference type="SMART" id="SM00530">
    <property type="entry name" value="HTH_XRE"/>
    <property type="match status" value="1"/>
</dbReference>
<dbReference type="CDD" id="cd00093">
    <property type="entry name" value="HTH_XRE"/>
    <property type="match status" value="1"/>
</dbReference>
<dbReference type="SUPFAM" id="SSF47413">
    <property type="entry name" value="lambda repressor-like DNA-binding domains"/>
    <property type="match status" value="1"/>
</dbReference>
<gene>
    <name evidence="8" type="ORF">GCM10007415_26000</name>
</gene>
<evidence type="ECO:0000256" key="1">
    <source>
        <dbReference type="ARBA" id="ARBA00004141"/>
    </source>
</evidence>
<feature type="domain" description="HTH cro/C1-type" evidence="7">
    <location>
        <begin position="7"/>
        <end position="61"/>
    </location>
</feature>
<dbReference type="RefSeq" id="WP_188506476.1">
    <property type="nucleotide sequence ID" value="NZ_BMER01000002.1"/>
</dbReference>
<proteinExistence type="predicted"/>
<dbReference type="GO" id="GO:0003677">
    <property type="term" value="F:DNA binding"/>
    <property type="evidence" value="ECO:0007669"/>
    <property type="project" value="UniProtKB-KW"/>
</dbReference>
<dbReference type="InterPro" id="IPR019109">
    <property type="entry name" value="MamF_MmsF"/>
</dbReference>
<dbReference type="AlphaFoldDB" id="A0A917MC02"/>
<evidence type="ECO:0000313" key="8">
    <source>
        <dbReference type="EMBL" id="GGG90344.1"/>
    </source>
</evidence>
<dbReference type="Pfam" id="PF01381">
    <property type="entry name" value="HTH_3"/>
    <property type="match status" value="1"/>
</dbReference>
<comment type="caution">
    <text evidence="8">The sequence shown here is derived from an EMBL/GenBank/DDBJ whole genome shotgun (WGS) entry which is preliminary data.</text>
</comment>
<protein>
    <recommendedName>
        <fullName evidence="7">HTH cro/C1-type domain-containing protein</fullName>
    </recommendedName>
</protein>
<reference evidence="8" key="1">
    <citation type="journal article" date="2014" name="Int. J. Syst. Evol. Microbiol.">
        <title>Complete genome sequence of Corynebacterium casei LMG S-19264T (=DSM 44701T), isolated from a smear-ripened cheese.</title>
        <authorList>
            <consortium name="US DOE Joint Genome Institute (JGI-PGF)"/>
            <person name="Walter F."/>
            <person name="Albersmeier A."/>
            <person name="Kalinowski J."/>
            <person name="Ruckert C."/>
        </authorList>
    </citation>
    <scope>NUCLEOTIDE SEQUENCE</scope>
    <source>
        <strain evidence="8">CGMCC 1.12195</strain>
    </source>
</reference>
<dbReference type="PROSITE" id="PS50943">
    <property type="entry name" value="HTH_CROC1"/>
    <property type="match status" value="1"/>
</dbReference>
<dbReference type="PANTHER" id="PTHR46797">
    <property type="entry name" value="HTH-TYPE TRANSCRIPTIONAL REGULATOR"/>
    <property type="match status" value="1"/>
</dbReference>
<evidence type="ECO:0000313" key="9">
    <source>
        <dbReference type="Proteomes" id="UP000660862"/>
    </source>
</evidence>
<dbReference type="Proteomes" id="UP000660862">
    <property type="component" value="Unassembled WGS sequence"/>
</dbReference>
<dbReference type="InterPro" id="IPR050807">
    <property type="entry name" value="TransReg_Diox_bact_type"/>
</dbReference>
<evidence type="ECO:0000259" key="7">
    <source>
        <dbReference type="PROSITE" id="PS50943"/>
    </source>
</evidence>
<feature type="transmembrane region" description="Helical" evidence="6">
    <location>
        <begin position="82"/>
        <end position="101"/>
    </location>
</feature>
<accession>A0A917MC02</accession>
<organism evidence="8 9">
    <name type="scientific">Parapedobacter pyrenivorans</name>
    <dbReference type="NCBI Taxonomy" id="1305674"/>
    <lineage>
        <taxon>Bacteria</taxon>
        <taxon>Pseudomonadati</taxon>
        <taxon>Bacteroidota</taxon>
        <taxon>Sphingobacteriia</taxon>
        <taxon>Sphingobacteriales</taxon>
        <taxon>Sphingobacteriaceae</taxon>
        <taxon>Parapedobacter</taxon>
    </lineage>
</organism>
<feature type="transmembrane region" description="Helical" evidence="6">
    <location>
        <begin position="135"/>
        <end position="155"/>
    </location>
</feature>
<dbReference type="EMBL" id="BMER01000002">
    <property type="protein sequence ID" value="GGG90344.1"/>
    <property type="molecule type" value="Genomic_DNA"/>
</dbReference>
<evidence type="ECO:0000256" key="6">
    <source>
        <dbReference type="SAM" id="Phobius"/>
    </source>
</evidence>
<sequence>MRTGQLIKELRLKKGITQETLAAKTDISVRTIQRIENGEVDPRAYTLQSIAIALEVDFEVFADSEMEVKATDEKERGTWLPLLHLSGLLLLIIPPIILWIWKRDQVKHIRGHAIDIINFQLSMSLYLLPCALFSVYPILIVLGIFSQVVIIVNTVRVTGDQPYRYPLTIRFLKQELTA</sequence>
<keyword evidence="5 6" id="KW-0472">Membrane</keyword>
<dbReference type="InterPro" id="IPR001387">
    <property type="entry name" value="Cro/C1-type_HTH"/>
</dbReference>
<dbReference type="Gene3D" id="1.10.260.40">
    <property type="entry name" value="lambda repressor-like DNA-binding domains"/>
    <property type="match status" value="1"/>
</dbReference>
<reference evidence="8" key="2">
    <citation type="submission" date="2020-09" db="EMBL/GenBank/DDBJ databases">
        <authorList>
            <person name="Sun Q."/>
            <person name="Zhou Y."/>
        </authorList>
    </citation>
    <scope>NUCLEOTIDE SEQUENCE</scope>
    <source>
        <strain evidence="8">CGMCC 1.12195</strain>
    </source>
</reference>
<keyword evidence="2 6" id="KW-0812">Transmembrane</keyword>